<accession>A0A2P5X7B1</accession>
<gene>
    <name evidence="1" type="ORF">GOBAR_AA21439</name>
</gene>
<reference evidence="1 2" key="1">
    <citation type="submission" date="2015-01" db="EMBL/GenBank/DDBJ databases">
        <title>Genome of allotetraploid Gossypium barbadense reveals genomic plasticity and fiber elongation in cotton evolution.</title>
        <authorList>
            <person name="Chen X."/>
            <person name="Liu X."/>
            <person name="Zhao B."/>
            <person name="Zheng H."/>
            <person name="Hu Y."/>
            <person name="Lu G."/>
            <person name="Yang C."/>
            <person name="Chen J."/>
            <person name="Shan C."/>
            <person name="Zhang L."/>
            <person name="Zhou Y."/>
            <person name="Wang L."/>
            <person name="Guo W."/>
            <person name="Bai Y."/>
            <person name="Ruan J."/>
            <person name="Shangguan X."/>
            <person name="Mao Y."/>
            <person name="Jiang J."/>
            <person name="Zhu Y."/>
            <person name="Lei J."/>
            <person name="Kang H."/>
            <person name="Chen S."/>
            <person name="He X."/>
            <person name="Wang R."/>
            <person name="Wang Y."/>
            <person name="Chen J."/>
            <person name="Wang L."/>
            <person name="Yu S."/>
            <person name="Wang B."/>
            <person name="Wei J."/>
            <person name="Song S."/>
            <person name="Lu X."/>
            <person name="Gao Z."/>
            <person name="Gu W."/>
            <person name="Deng X."/>
            <person name="Ma D."/>
            <person name="Wang S."/>
            <person name="Liang W."/>
            <person name="Fang L."/>
            <person name="Cai C."/>
            <person name="Zhu X."/>
            <person name="Zhou B."/>
            <person name="Zhang Y."/>
            <person name="Chen Z."/>
            <person name="Xu S."/>
            <person name="Zhu R."/>
            <person name="Wang S."/>
            <person name="Zhang T."/>
            <person name="Zhao G."/>
        </authorList>
    </citation>
    <scope>NUCLEOTIDE SEQUENCE [LARGE SCALE GENOMIC DNA]</scope>
    <source>
        <strain evidence="2">cv. Xinhai21</strain>
        <tissue evidence="1">Leaf</tissue>
    </source>
</reference>
<evidence type="ECO:0000313" key="1">
    <source>
        <dbReference type="EMBL" id="PPR99223.1"/>
    </source>
</evidence>
<dbReference type="AlphaFoldDB" id="A0A2P5X7B1"/>
<name>A0A2P5X7B1_GOSBA</name>
<protein>
    <submittedName>
        <fullName evidence="1">Uncharacterized protein</fullName>
    </submittedName>
</protein>
<sequence length="120" mass="14053">MPVLRYQHAASRHLISTHLGSWDEEHEMTLWYNDEVYKERFYEEWEIKGNCRLLIMKLQQGNKVMTPLDEVLHEVPNLDHEDPCSAINHPEPDCTKPLNGNSNEASSWMNIASKNKWSCT</sequence>
<proteinExistence type="predicted"/>
<evidence type="ECO:0000313" key="2">
    <source>
        <dbReference type="Proteomes" id="UP000239757"/>
    </source>
</evidence>
<dbReference type="OrthoDB" id="10595293at2759"/>
<dbReference type="EMBL" id="KZ665524">
    <property type="protein sequence ID" value="PPR99223.1"/>
    <property type="molecule type" value="Genomic_DNA"/>
</dbReference>
<organism evidence="1 2">
    <name type="scientific">Gossypium barbadense</name>
    <name type="common">Sea Island cotton</name>
    <name type="synonym">Hibiscus barbadensis</name>
    <dbReference type="NCBI Taxonomy" id="3634"/>
    <lineage>
        <taxon>Eukaryota</taxon>
        <taxon>Viridiplantae</taxon>
        <taxon>Streptophyta</taxon>
        <taxon>Embryophyta</taxon>
        <taxon>Tracheophyta</taxon>
        <taxon>Spermatophyta</taxon>
        <taxon>Magnoliopsida</taxon>
        <taxon>eudicotyledons</taxon>
        <taxon>Gunneridae</taxon>
        <taxon>Pentapetalae</taxon>
        <taxon>rosids</taxon>
        <taxon>malvids</taxon>
        <taxon>Malvales</taxon>
        <taxon>Malvaceae</taxon>
        <taxon>Malvoideae</taxon>
        <taxon>Gossypium</taxon>
    </lineage>
</organism>
<dbReference type="Proteomes" id="UP000239757">
    <property type="component" value="Unassembled WGS sequence"/>
</dbReference>